<dbReference type="PROSITE" id="PS50111">
    <property type="entry name" value="CHEMOTAXIS_TRANSDUC_2"/>
    <property type="match status" value="1"/>
</dbReference>
<accession>A0ABR9ZUC2</accession>
<keyword evidence="1 2" id="KW-0807">Transducer</keyword>
<gene>
    <name evidence="4" type="ORF">ISU02_13105</name>
</gene>
<dbReference type="Pfam" id="PF00015">
    <property type="entry name" value="MCPsignal"/>
    <property type="match status" value="1"/>
</dbReference>
<evidence type="ECO:0000313" key="4">
    <source>
        <dbReference type="EMBL" id="MBF4694052.1"/>
    </source>
</evidence>
<dbReference type="SMART" id="SM00283">
    <property type="entry name" value="MA"/>
    <property type="match status" value="1"/>
</dbReference>
<name>A0ABR9ZUC2_9FIRM</name>
<dbReference type="RefSeq" id="WP_194702284.1">
    <property type="nucleotide sequence ID" value="NZ_JADKNH010000007.1"/>
</dbReference>
<evidence type="ECO:0000256" key="2">
    <source>
        <dbReference type="PROSITE-ProRule" id="PRU00284"/>
    </source>
</evidence>
<keyword evidence="5" id="KW-1185">Reference proteome</keyword>
<feature type="domain" description="Methyl-accepting transducer" evidence="3">
    <location>
        <begin position="50"/>
        <end position="286"/>
    </location>
</feature>
<dbReference type="PANTHER" id="PTHR32089:SF112">
    <property type="entry name" value="LYSOZYME-LIKE PROTEIN-RELATED"/>
    <property type="match status" value="1"/>
</dbReference>
<comment type="caution">
    <text evidence="4">The sequence shown here is derived from an EMBL/GenBank/DDBJ whole genome shotgun (WGS) entry which is preliminary data.</text>
</comment>
<dbReference type="PANTHER" id="PTHR32089">
    <property type="entry name" value="METHYL-ACCEPTING CHEMOTAXIS PROTEIN MCPB"/>
    <property type="match status" value="1"/>
</dbReference>
<evidence type="ECO:0000256" key="1">
    <source>
        <dbReference type="ARBA" id="ARBA00023224"/>
    </source>
</evidence>
<dbReference type="InterPro" id="IPR004089">
    <property type="entry name" value="MCPsignal_dom"/>
</dbReference>
<dbReference type="Gene3D" id="1.10.287.950">
    <property type="entry name" value="Methyl-accepting chemotaxis protein"/>
    <property type="match status" value="1"/>
</dbReference>
<sequence length="333" mass="37430">MGKWFDKEKYKAVADKGNAVEDSSKILVDRALFVKVHKTLVFVNQLLNQRVEKVLSNEGDITKRFDDMLHSVVSNNDSVEKMGQNMLNLKSNFEKEKEQMTQVIDGIKLTTEETSKGGQDIHALSEQVDLIIKLFGEFSEAFEELKIYYTRIQGFTNSIKSISSQTNLLALNASIEAARAGDQGKGFAVVAGEVRKLSEETEKASSEIESNIMLIQKAMDTLGAKNELATKEVITGKTLTHKTKSVLDEILILQEDLSKHVKEVNTTVAHNTNNIENITKEVMAISDFIRVDEQTMKKLMNETEEKTYIFGDIISYIEQTKALLEKIGLKNEL</sequence>
<dbReference type="SUPFAM" id="SSF58104">
    <property type="entry name" value="Methyl-accepting chemotaxis protein (MCP) signaling domain"/>
    <property type="match status" value="1"/>
</dbReference>
<protein>
    <recommendedName>
        <fullName evidence="3">Methyl-accepting transducer domain-containing protein</fullName>
    </recommendedName>
</protein>
<evidence type="ECO:0000313" key="5">
    <source>
        <dbReference type="Proteomes" id="UP000614200"/>
    </source>
</evidence>
<proteinExistence type="predicted"/>
<reference evidence="4 5" key="1">
    <citation type="submission" date="2020-11" db="EMBL/GenBank/DDBJ databases">
        <title>Fusibacter basophilias sp. nov.</title>
        <authorList>
            <person name="Qiu D."/>
        </authorList>
    </citation>
    <scope>NUCLEOTIDE SEQUENCE [LARGE SCALE GENOMIC DNA]</scope>
    <source>
        <strain evidence="4 5">Q10-2</strain>
    </source>
</reference>
<organism evidence="4 5">
    <name type="scientific">Fusibacter ferrireducens</name>
    <dbReference type="NCBI Taxonomy" id="2785058"/>
    <lineage>
        <taxon>Bacteria</taxon>
        <taxon>Bacillati</taxon>
        <taxon>Bacillota</taxon>
        <taxon>Clostridia</taxon>
        <taxon>Eubacteriales</taxon>
        <taxon>Eubacteriales Family XII. Incertae Sedis</taxon>
        <taxon>Fusibacter</taxon>
    </lineage>
</organism>
<dbReference type="Proteomes" id="UP000614200">
    <property type="component" value="Unassembled WGS sequence"/>
</dbReference>
<evidence type="ECO:0000259" key="3">
    <source>
        <dbReference type="PROSITE" id="PS50111"/>
    </source>
</evidence>
<dbReference type="EMBL" id="JADKNH010000007">
    <property type="protein sequence ID" value="MBF4694052.1"/>
    <property type="molecule type" value="Genomic_DNA"/>
</dbReference>